<keyword evidence="2" id="KW-0808">Transferase</keyword>
<dbReference type="InterPro" id="IPR043502">
    <property type="entry name" value="DNA/RNA_pol_sf"/>
</dbReference>
<dbReference type="GO" id="GO:0003964">
    <property type="term" value="F:RNA-directed DNA polymerase activity"/>
    <property type="evidence" value="ECO:0007669"/>
    <property type="project" value="UniProtKB-KW"/>
</dbReference>
<evidence type="ECO:0000256" key="2">
    <source>
        <dbReference type="ARBA" id="ARBA00022679"/>
    </source>
</evidence>
<dbReference type="GO" id="GO:0051607">
    <property type="term" value="P:defense response to virus"/>
    <property type="evidence" value="ECO:0007669"/>
    <property type="project" value="UniProtKB-KW"/>
</dbReference>
<evidence type="ECO:0000256" key="6">
    <source>
        <dbReference type="ARBA" id="ARBA00022918"/>
    </source>
</evidence>
<dbReference type="Gene3D" id="3.30.70.270">
    <property type="match status" value="1"/>
</dbReference>
<dbReference type="InterPro" id="IPR000477">
    <property type="entry name" value="RT_dom"/>
</dbReference>
<dbReference type="InterPro" id="IPR043128">
    <property type="entry name" value="Rev_trsase/Diguanyl_cyclase"/>
</dbReference>
<name>A0A1G8SG88_9CLOT</name>
<dbReference type="CDD" id="cd01651">
    <property type="entry name" value="RT_G2_intron"/>
    <property type="match status" value="1"/>
</dbReference>
<dbReference type="EC" id="2.7.7.49" evidence="1"/>
<keyword evidence="5" id="KW-0460">Magnesium</keyword>
<dbReference type="AlphaFoldDB" id="A0A1G8SG88"/>
<dbReference type="PROSITE" id="PS50878">
    <property type="entry name" value="RT_POL"/>
    <property type="match status" value="1"/>
</dbReference>
<dbReference type="NCBIfam" id="TIGR04416">
    <property type="entry name" value="group_II_RT_mat"/>
    <property type="match status" value="1"/>
</dbReference>
<evidence type="ECO:0000256" key="8">
    <source>
        <dbReference type="ARBA" id="ARBA00034120"/>
    </source>
</evidence>
<reference evidence="11 12" key="1">
    <citation type="submission" date="2016-10" db="EMBL/GenBank/DDBJ databases">
        <authorList>
            <person name="de Groot N.N."/>
        </authorList>
    </citation>
    <scope>NUCLEOTIDE SEQUENCE [LARGE SCALE GENOMIC DNA]</scope>
    <source>
        <strain evidence="11 12">CGMCC 1.5058</strain>
    </source>
</reference>
<evidence type="ECO:0000259" key="10">
    <source>
        <dbReference type="PROSITE" id="PS50878"/>
    </source>
</evidence>
<evidence type="ECO:0000313" key="12">
    <source>
        <dbReference type="Proteomes" id="UP000183255"/>
    </source>
</evidence>
<keyword evidence="4" id="KW-0479">Metal-binding</keyword>
<comment type="catalytic activity">
    <reaction evidence="9">
        <text>DNA(n) + a 2'-deoxyribonucleoside 5'-triphosphate = DNA(n+1) + diphosphate</text>
        <dbReference type="Rhea" id="RHEA:22508"/>
        <dbReference type="Rhea" id="RHEA-COMP:17339"/>
        <dbReference type="Rhea" id="RHEA-COMP:17340"/>
        <dbReference type="ChEBI" id="CHEBI:33019"/>
        <dbReference type="ChEBI" id="CHEBI:61560"/>
        <dbReference type="ChEBI" id="CHEBI:173112"/>
        <dbReference type="EC" id="2.7.7.49"/>
    </reaction>
</comment>
<evidence type="ECO:0000256" key="9">
    <source>
        <dbReference type="ARBA" id="ARBA00048173"/>
    </source>
</evidence>
<dbReference type="Pfam" id="PF00078">
    <property type="entry name" value="RVT_1"/>
    <property type="match status" value="1"/>
</dbReference>
<feature type="domain" description="Reverse transcriptase" evidence="10">
    <location>
        <begin position="97"/>
        <end position="323"/>
    </location>
</feature>
<evidence type="ECO:0000256" key="4">
    <source>
        <dbReference type="ARBA" id="ARBA00022723"/>
    </source>
</evidence>
<dbReference type="EMBL" id="FNDZ01000012">
    <property type="protein sequence ID" value="SDJ28217.1"/>
    <property type="molecule type" value="Genomic_DNA"/>
</dbReference>
<protein>
    <recommendedName>
        <fullName evidence="1">RNA-directed DNA polymerase</fullName>
        <ecNumber evidence="1">2.7.7.49</ecNumber>
    </recommendedName>
</protein>
<gene>
    <name evidence="11" type="ORF">SAMN05421804_11213</name>
</gene>
<evidence type="ECO:0000313" key="11">
    <source>
        <dbReference type="EMBL" id="SDJ28217.1"/>
    </source>
</evidence>
<dbReference type="InterPro" id="IPR013597">
    <property type="entry name" value="Mat_intron_G2"/>
</dbReference>
<keyword evidence="7" id="KW-0051">Antiviral defense</keyword>
<dbReference type="RefSeq" id="WP_031577970.1">
    <property type="nucleotide sequence ID" value="NZ_FNDZ01000012.1"/>
</dbReference>
<accession>A0A1G8SG88</accession>
<dbReference type="PRINTS" id="PR00866">
    <property type="entry name" value="RNADNAPOLMS"/>
</dbReference>
<dbReference type="SUPFAM" id="SSF56672">
    <property type="entry name" value="DNA/RNA polymerases"/>
    <property type="match status" value="1"/>
</dbReference>
<dbReference type="Pfam" id="PF08388">
    <property type="entry name" value="GIIM"/>
    <property type="match status" value="1"/>
</dbReference>
<evidence type="ECO:0000256" key="1">
    <source>
        <dbReference type="ARBA" id="ARBA00012493"/>
    </source>
</evidence>
<dbReference type="InterPro" id="IPR000123">
    <property type="entry name" value="Reverse_transcriptase_msDNA"/>
</dbReference>
<dbReference type="PANTHER" id="PTHR34047">
    <property type="entry name" value="NUCLEAR INTRON MATURASE 1, MITOCHONDRIAL-RELATED"/>
    <property type="match status" value="1"/>
</dbReference>
<proteinExistence type="inferred from homology"/>
<evidence type="ECO:0000256" key="3">
    <source>
        <dbReference type="ARBA" id="ARBA00022695"/>
    </source>
</evidence>
<evidence type="ECO:0000256" key="5">
    <source>
        <dbReference type="ARBA" id="ARBA00022842"/>
    </source>
</evidence>
<dbReference type="PANTHER" id="PTHR34047:SF8">
    <property type="entry name" value="PROTEIN YKFC"/>
    <property type="match status" value="1"/>
</dbReference>
<keyword evidence="6 11" id="KW-0695">RNA-directed DNA polymerase</keyword>
<dbReference type="InterPro" id="IPR030931">
    <property type="entry name" value="Group_II_RT_mat"/>
</dbReference>
<dbReference type="InterPro" id="IPR051083">
    <property type="entry name" value="GrpII_Intron_Splice-Mob/Def"/>
</dbReference>
<dbReference type="Proteomes" id="UP000183255">
    <property type="component" value="Unassembled WGS sequence"/>
</dbReference>
<evidence type="ECO:0000256" key="7">
    <source>
        <dbReference type="ARBA" id="ARBA00023118"/>
    </source>
</evidence>
<dbReference type="GO" id="GO:0046872">
    <property type="term" value="F:metal ion binding"/>
    <property type="evidence" value="ECO:0007669"/>
    <property type="project" value="UniProtKB-KW"/>
</dbReference>
<comment type="similarity">
    <text evidence="8">Belongs to the bacterial reverse transcriptase family.</text>
</comment>
<sequence>MKFTQDFVEYRQLHIEDYLLDNTVEQEGKAEVYRSLEMNERIDTNSIIVQGLLGDILSVDNLNEARKRVKKNKGSHGIDKMLVSEMDAFMLEHGVELRNALLNGAYKPHPVRRVEIPKDDGSKRKLGIPTVVDRMVQQAMVIKTTPLFEPQFSDNSFGYRPGRSPHGAIKRCKEYLDEGYKWVVDLDLEKFFDTVNQSRLVQIISDTVKDNRVVSLIHKYLKAGVVVDHKFEKADLGVPQGGPLSPLLSNIMLNKLDTELEQRGLRFVRYADDLVIFIKTRKAAERVKESVSNYIEKQLNLKVNRDKTQAVYMTKVKFLGFSFYQKKKVAGIRVHPKSLKKLKTKVKEKTRRSDGVGEAARIKNLNDMLRGWVNHYRIADAKSALEEIDKWIRRRIRMWYWKQWKRIRTRFKKLRMYGIPKPKAWEYANTRKGYWRISNSPILSRTLTNEVLELKGYMSLKKQYLRTKICL</sequence>
<organism evidence="11 12">
    <name type="scientific">Proteiniclasticum ruminis</name>
    <dbReference type="NCBI Taxonomy" id="398199"/>
    <lineage>
        <taxon>Bacteria</taxon>
        <taxon>Bacillati</taxon>
        <taxon>Bacillota</taxon>
        <taxon>Clostridia</taxon>
        <taxon>Eubacteriales</taxon>
        <taxon>Clostridiaceae</taxon>
        <taxon>Proteiniclasticum</taxon>
    </lineage>
</organism>
<dbReference type="GO" id="GO:0003723">
    <property type="term" value="F:RNA binding"/>
    <property type="evidence" value="ECO:0007669"/>
    <property type="project" value="InterPro"/>
</dbReference>
<keyword evidence="3" id="KW-0548">Nucleotidyltransferase</keyword>